<dbReference type="GO" id="GO:0008239">
    <property type="term" value="F:dipeptidyl-peptidase activity"/>
    <property type="evidence" value="ECO:0007669"/>
    <property type="project" value="TreeGrafter"/>
</dbReference>
<feature type="chain" id="PRO_5019781083" evidence="1">
    <location>
        <begin position="25"/>
        <end position="739"/>
    </location>
</feature>
<evidence type="ECO:0000259" key="2">
    <source>
        <dbReference type="Pfam" id="PF00326"/>
    </source>
</evidence>
<dbReference type="PANTHER" id="PTHR11731">
    <property type="entry name" value="PROTEASE FAMILY S9B,C DIPEPTIDYL-PEPTIDASE IV-RELATED"/>
    <property type="match status" value="1"/>
</dbReference>
<evidence type="ECO:0000313" key="4">
    <source>
        <dbReference type="EMBL" id="VHO04977.1"/>
    </source>
</evidence>
<keyword evidence="1" id="KW-0732">Signal</keyword>
<evidence type="ECO:0000256" key="1">
    <source>
        <dbReference type="SAM" id="SignalP"/>
    </source>
</evidence>
<dbReference type="Pfam" id="PF00326">
    <property type="entry name" value="Peptidase_S9"/>
    <property type="match status" value="1"/>
</dbReference>
<dbReference type="PANTHER" id="PTHR11731:SF193">
    <property type="entry name" value="DIPEPTIDYL PEPTIDASE 9"/>
    <property type="match status" value="1"/>
</dbReference>
<reference evidence="4" key="1">
    <citation type="submission" date="2019-04" db="EMBL/GenBank/DDBJ databases">
        <authorList>
            <person name="Brambilla D."/>
        </authorList>
    </citation>
    <scope>NUCLEOTIDE SEQUENCE</scope>
    <source>
        <strain evidence="4">BAL1</strain>
    </source>
</reference>
<dbReference type="InterPro" id="IPR001375">
    <property type="entry name" value="Peptidase_S9_cat"/>
</dbReference>
<dbReference type="Gene3D" id="3.40.50.1820">
    <property type="entry name" value="alpha/beta hydrolase"/>
    <property type="match status" value="1"/>
</dbReference>
<protein>
    <submittedName>
        <fullName evidence="4">Dipeptidyl peptidase IV</fullName>
    </submittedName>
</protein>
<dbReference type="InterPro" id="IPR050278">
    <property type="entry name" value="Serine_Prot_S9B/DPPIV"/>
</dbReference>
<dbReference type="EMBL" id="CAAJGR010000118">
    <property type="protein sequence ID" value="VHO04977.1"/>
    <property type="molecule type" value="Genomic_DNA"/>
</dbReference>
<feature type="signal peptide" evidence="1">
    <location>
        <begin position="1"/>
        <end position="24"/>
    </location>
</feature>
<gene>
    <name evidence="4" type="ORF">BAL341_2221</name>
</gene>
<dbReference type="InterPro" id="IPR002469">
    <property type="entry name" value="Peptidase_S9B_N"/>
</dbReference>
<feature type="domain" description="Peptidase S9 prolyl oligopeptidase catalytic" evidence="2">
    <location>
        <begin position="543"/>
        <end position="739"/>
    </location>
</feature>
<dbReference type="GO" id="GO:0008236">
    <property type="term" value="F:serine-type peptidase activity"/>
    <property type="evidence" value="ECO:0007669"/>
    <property type="project" value="InterPro"/>
</dbReference>
<dbReference type="SUPFAM" id="SSF82171">
    <property type="entry name" value="DPP6 N-terminal domain-like"/>
    <property type="match status" value="1"/>
</dbReference>
<evidence type="ECO:0000259" key="3">
    <source>
        <dbReference type="Pfam" id="PF00930"/>
    </source>
</evidence>
<proteinExistence type="predicted"/>
<dbReference type="AlphaFoldDB" id="A0A486XTY2"/>
<dbReference type="GO" id="GO:0006508">
    <property type="term" value="P:proteolysis"/>
    <property type="evidence" value="ECO:0007669"/>
    <property type="project" value="InterPro"/>
</dbReference>
<dbReference type="SUPFAM" id="SSF53474">
    <property type="entry name" value="alpha/beta-Hydrolases"/>
    <property type="match status" value="1"/>
</dbReference>
<feature type="domain" description="Dipeptidylpeptidase IV N-terminal" evidence="3">
    <location>
        <begin position="129"/>
        <end position="451"/>
    </location>
</feature>
<accession>A0A486XTY2</accession>
<organism evidence="4">
    <name type="scientific">Rheinheimera sp. BAL341</name>
    <dbReference type="NCBI Taxonomy" id="1708203"/>
    <lineage>
        <taxon>Bacteria</taxon>
        <taxon>Pseudomonadati</taxon>
        <taxon>Pseudomonadota</taxon>
        <taxon>Gammaproteobacteria</taxon>
        <taxon>Chromatiales</taxon>
        <taxon>Chromatiaceae</taxon>
        <taxon>Rheinheimera</taxon>
    </lineage>
</organism>
<dbReference type="Gene3D" id="2.140.10.30">
    <property type="entry name" value="Dipeptidylpeptidase IV, N-terminal domain"/>
    <property type="match status" value="1"/>
</dbReference>
<sequence length="739" mass="83661">MQVKLPRFLLTLSLLLGGASMANAKQLELERLFADPALSGTTPRSLTMAPDGSRVTYLKGKAADANRLDLWQYHIKDGQHSLLVDADSLVSGTETLSDEEKARRERMRLFASGIISYSWSKNSDALLFPLNGDLYYYELAGKNAKKLTNTSEFETDASISPTGRYVGFIRKQNLFVLEIATGKETQLTFDGGGEIKNGMAEFVAQEEMGRMTGYWWAPDDSKIAFTRTDESGVAEVVRNEIYADEIKLFNQRYPYTGTANAKIQLGVVSLNDTKISWLPHGDDDDIYLPRVQWSKNARYLSYQWQSRNQQQLELRLVDLSNNQQKVLLTETSNTWLNLHDDLHFLSSEQGFIWASERSGYKHLYYYDFSGNLVRQLTAGDWVVDELDAVNEQQGRVYFTGRKDSALERHLYSVSLKAGTITRLTEPGFDHALVVAKDGSSFIDSFSNVSTPNKVALRAIDGKVLTWLEQNTLDNTHPLTAYHGELNTPRFGTLKAEDGQLMHYRMFEPKTLTTGKQYPVIVSVYGGPHAQRVTNSWSPRDLYLHYLVQQGYLVFQLDNRGSYNRGKAFEDPIYKKLGEVELVDQIRGVEYLRSLPYVAADKIAIYGHSYGGYMAIMAMFKASDYFAVGVSGAPVTDWALYDTHYTERYLGHPAENAQGYTDSAVFPYADGLKGQLLIYHGMADDNVLFTHSTKLYKQLQDKGLMFDMMNYPGSKHSMFGQPVQTHLHKSITQFFDRHLK</sequence>
<dbReference type="InterPro" id="IPR029058">
    <property type="entry name" value="AB_hydrolase_fold"/>
</dbReference>
<name>A0A486XTY2_9GAMM</name>
<dbReference type="Pfam" id="PF00930">
    <property type="entry name" value="DPPIV_N"/>
    <property type="match status" value="1"/>
</dbReference>